<comment type="caution">
    <text evidence="1">The sequence shown here is derived from an EMBL/GenBank/DDBJ whole genome shotgun (WGS) entry which is preliminary data.</text>
</comment>
<dbReference type="EMBL" id="BLMI01000216">
    <property type="protein sequence ID" value="GFI41726.1"/>
    <property type="molecule type" value="Genomic_DNA"/>
</dbReference>
<dbReference type="Gene3D" id="1.10.3290.10">
    <property type="entry name" value="Fido-like domain"/>
    <property type="match status" value="1"/>
</dbReference>
<reference evidence="1 2" key="1">
    <citation type="journal article" date="2020" name="Microbiome">
        <title>Single-cell genomics of uncultured bacteria reveals dietary fiber responders in the mouse gut microbiota.</title>
        <authorList>
            <person name="Chijiiwa R."/>
            <person name="Hosokawa M."/>
            <person name="Kogawa M."/>
            <person name="Nishikawa Y."/>
            <person name="Ide K."/>
            <person name="Sakanashi C."/>
            <person name="Takahashi K."/>
            <person name="Takeyama H."/>
        </authorList>
    </citation>
    <scope>NUCLEOTIDE SEQUENCE [LARGE SCALE GENOMIC DNA]</scope>
    <source>
        <strain evidence="1">IMSAGC_017</strain>
    </source>
</reference>
<name>A0A829ZCC1_9FIRM</name>
<organism evidence="1 2">
    <name type="scientific">Thomasclavelia cocleata</name>
    <dbReference type="NCBI Taxonomy" id="69824"/>
    <lineage>
        <taxon>Bacteria</taxon>
        <taxon>Bacillati</taxon>
        <taxon>Bacillota</taxon>
        <taxon>Erysipelotrichia</taxon>
        <taxon>Erysipelotrichales</taxon>
        <taxon>Coprobacillaceae</taxon>
        <taxon>Thomasclavelia</taxon>
    </lineage>
</organism>
<dbReference type="AlphaFoldDB" id="A0A829ZCC1"/>
<dbReference type="InterPro" id="IPR036597">
    <property type="entry name" value="Fido-like_dom_sf"/>
</dbReference>
<evidence type="ECO:0000313" key="1">
    <source>
        <dbReference type="EMBL" id="GFI41726.1"/>
    </source>
</evidence>
<dbReference type="SUPFAM" id="SSF140931">
    <property type="entry name" value="Fic-like"/>
    <property type="match status" value="1"/>
</dbReference>
<evidence type="ECO:0008006" key="3">
    <source>
        <dbReference type="Google" id="ProtNLM"/>
    </source>
</evidence>
<evidence type="ECO:0000313" key="2">
    <source>
        <dbReference type="Proteomes" id="UP000490821"/>
    </source>
</evidence>
<accession>A0A829ZCC1</accession>
<dbReference type="Proteomes" id="UP000490821">
    <property type="component" value="Unassembled WGS sequence"/>
</dbReference>
<gene>
    <name evidence="1" type="ORF">IMSAGC017_01771</name>
</gene>
<dbReference type="RefSeq" id="WP_172472947.1">
    <property type="nucleotide sequence ID" value="NZ_BLMI01000216.1"/>
</dbReference>
<protein>
    <recommendedName>
        <fullName evidence="3">Fido domain-containing protein</fullName>
    </recommendedName>
</protein>
<sequence>MKEENGEFKKHDYITSKNEVGSYPDEVEDDITDLVSEIKINSDNCFMETHFENIHLFANGNGRVIKLFEHDYDIPPITIFDEDKKFYYECIEKYDVDDDIS</sequence>
<proteinExistence type="predicted"/>